<feature type="domain" description="NIPSNAP" evidence="2">
    <location>
        <begin position="43"/>
        <end position="141"/>
    </location>
</feature>
<evidence type="ECO:0000313" key="3">
    <source>
        <dbReference type="EMBL" id="KAG7461926.1"/>
    </source>
</evidence>
<evidence type="ECO:0000259" key="2">
    <source>
        <dbReference type="Pfam" id="PF07978"/>
    </source>
</evidence>
<feature type="domain" description="NIPSNAP" evidence="2">
    <location>
        <begin position="151"/>
        <end position="250"/>
    </location>
</feature>
<accession>A0A9D3PM19</accession>
<proteinExistence type="inferred from homology"/>
<keyword evidence="4" id="KW-1185">Reference proteome</keyword>
<dbReference type="GO" id="GO:0000423">
    <property type="term" value="P:mitophagy"/>
    <property type="evidence" value="ECO:0007669"/>
    <property type="project" value="UniProtKB-ARBA"/>
</dbReference>
<dbReference type="InterPro" id="IPR051557">
    <property type="entry name" value="NipSnap_domain"/>
</dbReference>
<dbReference type="Proteomes" id="UP001046870">
    <property type="component" value="Chromosome 17"/>
</dbReference>
<dbReference type="PANTHER" id="PTHR21017:SF19">
    <property type="entry name" value="PROTEIN NIPSNAP HOMOLOG 3B"/>
    <property type="match status" value="1"/>
</dbReference>
<dbReference type="OrthoDB" id="10262843at2759"/>
<dbReference type="FunFam" id="3.30.70.100:FF:000019">
    <property type="entry name" value="Protein NipSnap homolog 3A"/>
    <property type="match status" value="1"/>
</dbReference>
<evidence type="ECO:0000256" key="1">
    <source>
        <dbReference type="ARBA" id="ARBA00005291"/>
    </source>
</evidence>
<reference evidence="3" key="1">
    <citation type="submission" date="2021-01" db="EMBL/GenBank/DDBJ databases">
        <authorList>
            <person name="Zahm M."/>
            <person name="Roques C."/>
            <person name="Cabau C."/>
            <person name="Klopp C."/>
            <person name="Donnadieu C."/>
            <person name="Jouanno E."/>
            <person name="Lampietro C."/>
            <person name="Louis A."/>
            <person name="Herpin A."/>
            <person name="Echchiki A."/>
            <person name="Berthelot C."/>
            <person name="Parey E."/>
            <person name="Roest-Crollius H."/>
            <person name="Braasch I."/>
            <person name="Postlethwait J."/>
            <person name="Bobe J."/>
            <person name="Montfort J."/>
            <person name="Bouchez O."/>
            <person name="Begum T."/>
            <person name="Mejri S."/>
            <person name="Adams A."/>
            <person name="Chen W.-J."/>
            <person name="Guiguen Y."/>
        </authorList>
    </citation>
    <scope>NUCLEOTIDE SEQUENCE</scope>
    <source>
        <strain evidence="3">YG-15Mar2019-1</strain>
        <tissue evidence="3">Brain</tissue>
    </source>
</reference>
<dbReference type="Pfam" id="PF07978">
    <property type="entry name" value="NIPSNAP"/>
    <property type="match status" value="2"/>
</dbReference>
<gene>
    <name evidence="3" type="ORF">MATL_G00196270</name>
</gene>
<dbReference type="FunFam" id="3.30.70.100:FF:000017">
    <property type="entry name" value="Protein NipSnap homolog 3A"/>
    <property type="match status" value="1"/>
</dbReference>
<protein>
    <recommendedName>
        <fullName evidence="2">NIPSNAP domain-containing protein</fullName>
    </recommendedName>
</protein>
<dbReference type="EMBL" id="JAFDVH010000017">
    <property type="protein sequence ID" value="KAG7461926.1"/>
    <property type="molecule type" value="Genomic_DNA"/>
</dbReference>
<dbReference type="SUPFAM" id="SSF54909">
    <property type="entry name" value="Dimeric alpha+beta barrel"/>
    <property type="match status" value="2"/>
</dbReference>
<evidence type="ECO:0000313" key="4">
    <source>
        <dbReference type="Proteomes" id="UP001046870"/>
    </source>
</evidence>
<sequence length="252" mass="29046">MLRVKDALRKTFILSKNVKSVNNIKELRACISTGPQQQHGTFYEFRTYYIKPEKTSAFLKLTEENINLRTAHSELLGYWSVEYGGLNQVFQIWKYDSYAQRANVRATLAKDPQWMEQYVSKVLPMLTSQDNEVTYLVPWCKIEKPPMKGVYELATFQMKPGGPAVWGQAFQAAVSTHARAKYSQLVGVFHSEFGLLNRVHVLWWYENPDKRASIRHMAHGDARVVAAVRESVTYLESQRNKLLLPTPFSPLQ</sequence>
<dbReference type="InterPro" id="IPR012577">
    <property type="entry name" value="NIPSNAP"/>
</dbReference>
<comment type="similarity">
    <text evidence="1">Belongs to the NipSnap family.</text>
</comment>
<organism evidence="3 4">
    <name type="scientific">Megalops atlanticus</name>
    <name type="common">Tarpon</name>
    <name type="synonym">Clupea gigantea</name>
    <dbReference type="NCBI Taxonomy" id="7932"/>
    <lineage>
        <taxon>Eukaryota</taxon>
        <taxon>Metazoa</taxon>
        <taxon>Chordata</taxon>
        <taxon>Craniata</taxon>
        <taxon>Vertebrata</taxon>
        <taxon>Euteleostomi</taxon>
        <taxon>Actinopterygii</taxon>
        <taxon>Neopterygii</taxon>
        <taxon>Teleostei</taxon>
        <taxon>Elopiformes</taxon>
        <taxon>Megalopidae</taxon>
        <taxon>Megalops</taxon>
    </lineage>
</organism>
<dbReference type="AlphaFoldDB" id="A0A9D3PM19"/>
<dbReference type="Gene3D" id="3.30.70.100">
    <property type="match status" value="2"/>
</dbReference>
<dbReference type="PANTHER" id="PTHR21017">
    <property type="entry name" value="NIPSNAP-RELATED"/>
    <property type="match status" value="1"/>
</dbReference>
<name>A0A9D3PM19_MEGAT</name>
<comment type="caution">
    <text evidence="3">The sequence shown here is derived from an EMBL/GenBank/DDBJ whole genome shotgun (WGS) entry which is preliminary data.</text>
</comment>
<dbReference type="GO" id="GO:0005739">
    <property type="term" value="C:mitochondrion"/>
    <property type="evidence" value="ECO:0007669"/>
    <property type="project" value="TreeGrafter"/>
</dbReference>
<dbReference type="InterPro" id="IPR011008">
    <property type="entry name" value="Dimeric_a/b-barrel"/>
</dbReference>